<keyword evidence="2" id="KW-1185">Reference proteome</keyword>
<reference evidence="1 2" key="1">
    <citation type="submission" date="2019-05" db="EMBL/GenBank/DDBJ databases">
        <title>Another draft genome of Portunus trituberculatus and its Hox gene families provides insights of decapod evolution.</title>
        <authorList>
            <person name="Jeong J.-H."/>
            <person name="Song I."/>
            <person name="Kim S."/>
            <person name="Choi T."/>
            <person name="Kim D."/>
            <person name="Ryu S."/>
            <person name="Kim W."/>
        </authorList>
    </citation>
    <scope>NUCLEOTIDE SEQUENCE [LARGE SCALE GENOMIC DNA]</scope>
    <source>
        <tissue evidence="1">Muscle</tissue>
    </source>
</reference>
<name>A0A5B7K780_PORTR</name>
<dbReference type="AlphaFoldDB" id="A0A5B7K780"/>
<evidence type="ECO:0000313" key="2">
    <source>
        <dbReference type="Proteomes" id="UP000324222"/>
    </source>
</evidence>
<protein>
    <submittedName>
        <fullName evidence="1">Uncharacterized protein</fullName>
    </submittedName>
</protein>
<accession>A0A5B7K780</accession>
<proteinExistence type="predicted"/>
<comment type="caution">
    <text evidence="1">The sequence shown here is derived from an EMBL/GenBank/DDBJ whole genome shotgun (WGS) entry which is preliminary data.</text>
</comment>
<evidence type="ECO:0000313" key="1">
    <source>
        <dbReference type="EMBL" id="MPD04433.1"/>
    </source>
</evidence>
<gene>
    <name evidence="1" type="ORF">E2C01_100119</name>
</gene>
<dbReference type="EMBL" id="VSRR010141053">
    <property type="protein sequence ID" value="MPD04433.1"/>
    <property type="molecule type" value="Genomic_DNA"/>
</dbReference>
<dbReference type="Proteomes" id="UP000324222">
    <property type="component" value="Unassembled WGS sequence"/>
</dbReference>
<sequence length="86" mass="9000">MSPEAPHILVPPRCGIPSQFPVRVTVTMVCASNLTTLGRCREISCARPPQAQHIHAASCILAAATDASCIHAAAAATPEPCNQQEI</sequence>
<organism evidence="1 2">
    <name type="scientific">Portunus trituberculatus</name>
    <name type="common">Swimming crab</name>
    <name type="synonym">Neptunus trituberculatus</name>
    <dbReference type="NCBI Taxonomy" id="210409"/>
    <lineage>
        <taxon>Eukaryota</taxon>
        <taxon>Metazoa</taxon>
        <taxon>Ecdysozoa</taxon>
        <taxon>Arthropoda</taxon>
        <taxon>Crustacea</taxon>
        <taxon>Multicrustacea</taxon>
        <taxon>Malacostraca</taxon>
        <taxon>Eumalacostraca</taxon>
        <taxon>Eucarida</taxon>
        <taxon>Decapoda</taxon>
        <taxon>Pleocyemata</taxon>
        <taxon>Brachyura</taxon>
        <taxon>Eubrachyura</taxon>
        <taxon>Portunoidea</taxon>
        <taxon>Portunidae</taxon>
        <taxon>Portuninae</taxon>
        <taxon>Portunus</taxon>
    </lineage>
</organism>